<dbReference type="InterPro" id="IPR035647">
    <property type="entry name" value="EFG_III/V"/>
</dbReference>
<dbReference type="GO" id="GO:0005525">
    <property type="term" value="F:GTP binding"/>
    <property type="evidence" value="ECO:0007669"/>
    <property type="project" value="UniProtKB-KW"/>
</dbReference>
<dbReference type="GO" id="GO:0042256">
    <property type="term" value="P:cytosolic ribosome assembly"/>
    <property type="evidence" value="ECO:0007669"/>
    <property type="project" value="TreeGrafter"/>
</dbReference>
<accession>A0A427XLR7</accession>
<dbReference type="SUPFAM" id="SSF52540">
    <property type="entry name" value="P-loop containing nucleoside triphosphate hydrolases"/>
    <property type="match status" value="1"/>
</dbReference>
<dbReference type="InterPro" id="IPR020568">
    <property type="entry name" value="Ribosomal_Su5_D2-typ_SF"/>
</dbReference>
<dbReference type="SUPFAM" id="SSF54980">
    <property type="entry name" value="EF-G C-terminal domain-like"/>
    <property type="match status" value="1"/>
</dbReference>
<feature type="region of interest" description="Disordered" evidence="3">
    <location>
        <begin position="450"/>
        <end position="477"/>
    </location>
</feature>
<dbReference type="InterPro" id="IPR000795">
    <property type="entry name" value="T_Tr_GTP-bd_dom"/>
</dbReference>
<dbReference type="InterPro" id="IPR041095">
    <property type="entry name" value="EFG_II"/>
</dbReference>
<sequence length="983" mass="107825">MATQSFAAPLENTRNVTIVAHVDHGKTSFADSLLSSNNIISSRMAGKLRFLDSREDEQERGITMESSAVSLRFDMMRMTPEGPKPAKHICNVIDTPGHVDFASEVSSASRLCDGALVLVDVWEGVCTQTIAVLRQAWIDKLRPLLVINKMDRLITELQLSPSEAYHHIARLIEQVNAVMGSFYASERMEDDLRWREAREKRLAERAEREAAGEAPDAADDDADHEYEEREDEDIYFSPERGNVLFASAIDGWAFRLGKFARLYADKLKIKEGNLRRVLWGDWFLDPKTKRVVGRKALNGRPLKPLFVQFVLENIWRVYNTVLNEYNPDAVVKIVSALNIRVAPRDLKSKDTHNLLTIIMQQWLPLSTATFQAVVDVIPPPSVAQAVRLPFMLHPEQAAASTTALEPVNDLERALYKCDQSADVPLVAFVSKMFAVSRADLPEFKPREMTAEEMRQRGREERERRAAAAAARAAGGEDTDSLTKHIDLLTLETTIEPGAPPPPPDNSEVLLGFSRVFSSALKRGDKIRATLPKYDAELGPSHPRNAKHIKDAVATDLYMMMGRDLVAVEEVPAGHVCAIGGFDGIVPRTATLCGGNDDQLVNLAGVNMHAAPIVRVALEPENPSDMPKLVEGLQILNQADPCAEYIVQETGEHVILTAGELHLERCLKDLRERFAKCGIQASEAIVPFRETAVKAPDMAPVKTQGAARGTIHGSVYDGLVEFTLRAAPLPPAVIEFLVAHQSTIGSFLVQRRRGAEDAEDDEDRADADEAADSATRHLTPEQFWAELATRFDEAGGEWVGAADRVWSFGPKKVGANVLLDPMGKGALRLRGREAVFAEARREGQTAEQALAIADAAAKAAAEGVEAVAAEENAQDADADARAQARLLRDFDNSIEAGFQRATFQGPLCSEPVVGMAWVVESVEFKPDEAEQARGRASAVVGALISSVRDAARQGLLDWSPRIKLAMYTCDIQASTPPPPPPSHC</sequence>
<evidence type="ECO:0000313" key="6">
    <source>
        <dbReference type="Proteomes" id="UP000279236"/>
    </source>
</evidence>
<proteinExistence type="predicted"/>
<comment type="caution">
    <text evidence="5">The sequence shown here is derived from an EMBL/GenBank/DDBJ whole genome shotgun (WGS) entry which is preliminary data.</text>
</comment>
<reference evidence="5 6" key="1">
    <citation type="submission" date="2018-11" db="EMBL/GenBank/DDBJ databases">
        <title>Genome sequence of Apiotrichum porosum DSM 27194.</title>
        <authorList>
            <person name="Aliyu H."/>
            <person name="Gorte O."/>
            <person name="Ochsenreither K."/>
        </authorList>
    </citation>
    <scope>NUCLEOTIDE SEQUENCE [LARGE SCALE GENOMIC DNA]</scope>
    <source>
        <strain evidence="5 6">DSM 27194</strain>
    </source>
</reference>
<dbReference type="CDD" id="cd16268">
    <property type="entry name" value="EF2_II"/>
    <property type="match status" value="1"/>
</dbReference>
<evidence type="ECO:0000313" key="5">
    <source>
        <dbReference type="EMBL" id="RSH79763.1"/>
    </source>
</evidence>
<dbReference type="Pfam" id="PF14492">
    <property type="entry name" value="EFG_III"/>
    <property type="match status" value="1"/>
</dbReference>
<dbReference type="GeneID" id="39593962"/>
<dbReference type="PRINTS" id="PR00315">
    <property type="entry name" value="ELONGATNFCT"/>
</dbReference>
<dbReference type="GO" id="GO:0005829">
    <property type="term" value="C:cytosol"/>
    <property type="evidence" value="ECO:0007669"/>
    <property type="project" value="TreeGrafter"/>
</dbReference>
<dbReference type="Gene3D" id="3.30.230.10">
    <property type="match status" value="1"/>
</dbReference>
<protein>
    <submittedName>
        <fullName evidence="5">Cytoplasmic GTPase/eEF2-like protein (Ribosomal bioproteinsis)</fullName>
    </submittedName>
</protein>
<dbReference type="Gene3D" id="2.40.30.10">
    <property type="entry name" value="Translation factors"/>
    <property type="match status" value="1"/>
</dbReference>
<dbReference type="FunFam" id="3.90.1430.10:FF:000002">
    <property type="entry name" value="Elongation factor like GTPase 1"/>
    <property type="match status" value="1"/>
</dbReference>
<dbReference type="Gene3D" id="3.30.70.870">
    <property type="entry name" value="Elongation Factor G (Translational Gtpase), domain 3"/>
    <property type="match status" value="1"/>
</dbReference>
<dbReference type="InterPro" id="IPR027417">
    <property type="entry name" value="P-loop_NTPase"/>
</dbReference>
<feature type="compositionally biased region" description="Low complexity" evidence="3">
    <location>
        <begin position="466"/>
        <end position="475"/>
    </location>
</feature>
<feature type="region of interest" description="Disordered" evidence="3">
    <location>
        <begin position="754"/>
        <end position="774"/>
    </location>
</feature>
<dbReference type="Proteomes" id="UP000279236">
    <property type="component" value="Unassembled WGS sequence"/>
</dbReference>
<dbReference type="OrthoDB" id="364892at2759"/>
<dbReference type="PANTHER" id="PTHR42908:SF3">
    <property type="entry name" value="ELONGATION FACTOR-LIKE GTPASE 1"/>
    <property type="match status" value="1"/>
</dbReference>
<dbReference type="FunFam" id="3.40.50.300:FF:000746">
    <property type="entry name" value="Ribosome assembly protein 1"/>
    <property type="match status" value="1"/>
</dbReference>
<dbReference type="GO" id="GO:1990904">
    <property type="term" value="C:ribonucleoprotein complex"/>
    <property type="evidence" value="ECO:0007669"/>
    <property type="project" value="TreeGrafter"/>
</dbReference>
<dbReference type="PANTHER" id="PTHR42908">
    <property type="entry name" value="TRANSLATION ELONGATION FACTOR-RELATED"/>
    <property type="match status" value="1"/>
</dbReference>
<dbReference type="CDD" id="cd16261">
    <property type="entry name" value="EF2_snRNP_III"/>
    <property type="match status" value="1"/>
</dbReference>
<dbReference type="GO" id="GO:0043022">
    <property type="term" value="F:ribosome binding"/>
    <property type="evidence" value="ECO:0007669"/>
    <property type="project" value="TreeGrafter"/>
</dbReference>
<dbReference type="FunFam" id="3.30.70.870:FF:000002">
    <property type="entry name" value="Translation elongation factor 2"/>
    <property type="match status" value="1"/>
</dbReference>
<dbReference type="CDD" id="cd01885">
    <property type="entry name" value="EF2"/>
    <property type="match status" value="1"/>
</dbReference>
<keyword evidence="2" id="KW-0342">GTP-binding</keyword>
<dbReference type="STRING" id="105984.A0A427XLR7"/>
<feature type="domain" description="Tr-type G" evidence="4">
    <location>
        <begin position="11"/>
        <end position="287"/>
    </location>
</feature>
<name>A0A427XLR7_9TREE</name>
<dbReference type="InterPro" id="IPR005225">
    <property type="entry name" value="Small_GTP-bd"/>
</dbReference>
<dbReference type="SUPFAM" id="SSF50447">
    <property type="entry name" value="Translation proteins"/>
    <property type="match status" value="1"/>
</dbReference>
<feature type="compositionally biased region" description="Basic and acidic residues" evidence="3">
    <location>
        <begin position="450"/>
        <end position="465"/>
    </location>
</feature>
<dbReference type="GO" id="GO:0003924">
    <property type="term" value="F:GTPase activity"/>
    <property type="evidence" value="ECO:0007669"/>
    <property type="project" value="InterPro"/>
</dbReference>
<evidence type="ECO:0000256" key="1">
    <source>
        <dbReference type="ARBA" id="ARBA00022741"/>
    </source>
</evidence>
<dbReference type="Gene3D" id="3.40.50.300">
    <property type="entry name" value="P-loop containing nucleotide triphosphate hydrolases"/>
    <property type="match status" value="1"/>
</dbReference>
<keyword evidence="1" id="KW-0547">Nucleotide-binding</keyword>
<organism evidence="5 6">
    <name type="scientific">Apiotrichum porosum</name>
    <dbReference type="NCBI Taxonomy" id="105984"/>
    <lineage>
        <taxon>Eukaryota</taxon>
        <taxon>Fungi</taxon>
        <taxon>Dikarya</taxon>
        <taxon>Basidiomycota</taxon>
        <taxon>Agaricomycotina</taxon>
        <taxon>Tremellomycetes</taxon>
        <taxon>Trichosporonales</taxon>
        <taxon>Trichosporonaceae</taxon>
        <taxon>Apiotrichum</taxon>
    </lineage>
</organism>
<dbReference type="Pfam" id="PF25118">
    <property type="entry name" value="EFL1"/>
    <property type="match status" value="1"/>
</dbReference>
<dbReference type="RefSeq" id="XP_028474872.1">
    <property type="nucleotide sequence ID" value="XM_028624704.1"/>
</dbReference>
<dbReference type="CDD" id="cd01681">
    <property type="entry name" value="aeEF2_snRNP_like_IV"/>
    <property type="match status" value="1"/>
</dbReference>
<keyword evidence="6" id="KW-1185">Reference proteome</keyword>
<dbReference type="Gene3D" id="3.90.1430.10">
    <property type="entry name" value="Yeast translation eEF2 (G' domain)"/>
    <property type="match status" value="1"/>
</dbReference>
<evidence type="ECO:0000256" key="3">
    <source>
        <dbReference type="SAM" id="MobiDB-lite"/>
    </source>
</evidence>
<dbReference type="AlphaFoldDB" id="A0A427XLR7"/>
<dbReference type="SUPFAM" id="SSF54211">
    <property type="entry name" value="Ribosomal protein S5 domain 2-like"/>
    <property type="match status" value="1"/>
</dbReference>
<evidence type="ECO:0000259" key="4">
    <source>
        <dbReference type="PROSITE" id="PS51722"/>
    </source>
</evidence>
<dbReference type="InterPro" id="IPR009000">
    <property type="entry name" value="Transl_B-barrel_sf"/>
</dbReference>
<feature type="region of interest" description="Disordered" evidence="3">
    <location>
        <begin position="205"/>
        <end position="224"/>
    </location>
</feature>
<dbReference type="InterPro" id="IPR014721">
    <property type="entry name" value="Ribsml_uS5_D2-typ_fold_subgr"/>
</dbReference>
<dbReference type="EMBL" id="RSCE01000009">
    <property type="protein sequence ID" value="RSH79763.1"/>
    <property type="molecule type" value="Genomic_DNA"/>
</dbReference>
<dbReference type="InterPro" id="IPR056752">
    <property type="entry name" value="EFL1"/>
</dbReference>
<dbReference type="Pfam" id="PF00009">
    <property type="entry name" value="GTP_EFTU"/>
    <property type="match status" value="1"/>
</dbReference>
<gene>
    <name evidence="5" type="primary">RIA1_2</name>
    <name evidence="5" type="ORF">EHS24_009419</name>
</gene>
<dbReference type="NCBIfam" id="TIGR00231">
    <property type="entry name" value="small_GTP"/>
    <property type="match status" value="1"/>
</dbReference>
<evidence type="ECO:0000256" key="2">
    <source>
        <dbReference type="ARBA" id="ARBA00023134"/>
    </source>
</evidence>
<dbReference type="PROSITE" id="PS51722">
    <property type="entry name" value="G_TR_2"/>
    <property type="match status" value="1"/>
</dbReference>
<feature type="compositionally biased region" description="Acidic residues" evidence="3">
    <location>
        <begin position="756"/>
        <end position="770"/>
    </location>
</feature>